<dbReference type="CDD" id="cd07936">
    <property type="entry name" value="SCAN"/>
    <property type="match status" value="1"/>
</dbReference>
<dbReference type="EMBL" id="REGW02000022">
    <property type="protein sequence ID" value="KAE8280182.1"/>
    <property type="molecule type" value="Genomic_DNA"/>
</dbReference>
<dbReference type="SMART" id="SM00431">
    <property type="entry name" value="SCAN"/>
    <property type="match status" value="1"/>
</dbReference>
<dbReference type="AlphaFoldDB" id="A0A6G0HMC1"/>
<dbReference type="SUPFAM" id="SSF47353">
    <property type="entry name" value="Retrovirus capsid dimerization domain-like"/>
    <property type="match status" value="1"/>
</dbReference>
<evidence type="ECO:0000259" key="2">
    <source>
        <dbReference type="PROSITE" id="PS50804"/>
    </source>
</evidence>
<dbReference type="PROSITE" id="PS50804">
    <property type="entry name" value="SCAN_BOX"/>
    <property type="match status" value="1"/>
</dbReference>
<reference evidence="3 4" key="1">
    <citation type="submission" date="2019-07" db="EMBL/GenBank/DDBJ databases">
        <title>Chromosome genome assembly for large yellow croaker.</title>
        <authorList>
            <person name="Xiao S."/>
        </authorList>
    </citation>
    <scope>NUCLEOTIDE SEQUENCE [LARGE SCALE GENOMIC DNA]</scope>
    <source>
        <strain evidence="3">JMULYC20181020</strain>
        <tissue evidence="3">Muscle</tissue>
    </source>
</reference>
<feature type="region of interest" description="Disordered" evidence="1">
    <location>
        <begin position="115"/>
        <end position="148"/>
    </location>
</feature>
<dbReference type="InterPro" id="IPR038269">
    <property type="entry name" value="SCAN_sf"/>
</dbReference>
<dbReference type="InterPro" id="IPR003309">
    <property type="entry name" value="SCAN_dom"/>
</dbReference>
<accession>A0A6G0HMC1</accession>
<name>A0A6G0HMC1_LARCR</name>
<feature type="compositionally biased region" description="Polar residues" evidence="1">
    <location>
        <begin position="117"/>
        <end position="129"/>
    </location>
</feature>
<proteinExistence type="predicted"/>
<keyword evidence="4" id="KW-1185">Reference proteome</keyword>
<gene>
    <name evidence="3" type="ORF">D5F01_LYC22324</name>
</gene>
<dbReference type="PANTHER" id="PTHR46888:SF1">
    <property type="entry name" value="RIBONUCLEASE H"/>
    <property type="match status" value="1"/>
</dbReference>
<feature type="domain" description="SCAN box" evidence="2">
    <location>
        <begin position="28"/>
        <end position="102"/>
    </location>
</feature>
<dbReference type="Pfam" id="PF02023">
    <property type="entry name" value="SCAN"/>
    <property type="match status" value="1"/>
</dbReference>
<dbReference type="Proteomes" id="UP000424527">
    <property type="component" value="Unassembled WGS sequence"/>
</dbReference>
<evidence type="ECO:0000313" key="3">
    <source>
        <dbReference type="EMBL" id="KAE8280182.1"/>
    </source>
</evidence>
<comment type="caution">
    <text evidence="3">The sequence shown here is derived from an EMBL/GenBank/DDBJ whole genome shotgun (WGS) entry which is preliminary data.</text>
</comment>
<dbReference type="PANTHER" id="PTHR46888">
    <property type="entry name" value="ZINC KNUCKLE DOMAINCONTAINING PROTEIN-RELATED"/>
    <property type="match status" value="1"/>
</dbReference>
<organism evidence="3 4">
    <name type="scientific">Larimichthys crocea</name>
    <name type="common">Large yellow croaker</name>
    <name type="synonym">Pseudosciaena crocea</name>
    <dbReference type="NCBI Taxonomy" id="215358"/>
    <lineage>
        <taxon>Eukaryota</taxon>
        <taxon>Metazoa</taxon>
        <taxon>Chordata</taxon>
        <taxon>Craniata</taxon>
        <taxon>Vertebrata</taxon>
        <taxon>Euteleostomi</taxon>
        <taxon>Actinopterygii</taxon>
        <taxon>Neopterygii</taxon>
        <taxon>Teleostei</taxon>
        <taxon>Neoteleostei</taxon>
        <taxon>Acanthomorphata</taxon>
        <taxon>Eupercaria</taxon>
        <taxon>Sciaenidae</taxon>
        <taxon>Larimichthys</taxon>
    </lineage>
</organism>
<dbReference type="Gene3D" id="1.10.4020.10">
    <property type="entry name" value="DNA breaking-rejoining enzymes"/>
    <property type="match status" value="1"/>
</dbReference>
<sequence length="215" mass="24971">MDEERAHWYPDLKMALLAKFDISPETYRQQFRSMTIPPGENTTETYHRLKGLYRRWTRPEQHTKEQIGETIFLEQLLRVLPPEVRTWVKEHEPVEGLTAAMLALQYINARRGGPASRFTSAASRPTVQPLQPRPGRREDRKFQVPPPALPQTNKPLVRILCVFIASSQATKHPFVPYGRQRSLAPAMHHVQRWALLKKEQVKSTIIKLYSINNQC</sequence>
<evidence type="ECO:0000256" key="1">
    <source>
        <dbReference type="SAM" id="MobiDB-lite"/>
    </source>
</evidence>
<protein>
    <submittedName>
        <fullName evidence="3">SCAN domain-containing protein 3</fullName>
    </submittedName>
</protein>
<evidence type="ECO:0000313" key="4">
    <source>
        <dbReference type="Proteomes" id="UP000424527"/>
    </source>
</evidence>